<dbReference type="InterPro" id="IPR008993">
    <property type="entry name" value="TIMP-like_OB-fold"/>
</dbReference>
<dbReference type="Proteomes" id="UP001497527">
    <property type="component" value="Unassembled WGS sequence"/>
</dbReference>
<evidence type="ECO:0008006" key="3">
    <source>
        <dbReference type="Google" id="ProtNLM"/>
    </source>
</evidence>
<evidence type="ECO:0000313" key="2">
    <source>
        <dbReference type="Proteomes" id="UP001497527"/>
    </source>
</evidence>
<evidence type="ECO:0000313" key="1">
    <source>
        <dbReference type="EMBL" id="CAL2104666.1"/>
    </source>
</evidence>
<dbReference type="Gene3D" id="2.40.50.120">
    <property type="match status" value="1"/>
</dbReference>
<proteinExistence type="predicted"/>
<gene>
    <name evidence="1" type="ORF">T190423A01A_90091</name>
</gene>
<keyword evidence="2" id="KW-1185">Reference proteome</keyword>
<name>A0ABP1F4X5_9FLAO</name>
<sequence length="180" mass="21105">MKVKKIMFLNMFFNDYIYMKKIIILFIILIATDGFACSCIKLSNNFKENIASEFKSSVVIFYGKVIQKKIYKAQETDDYISNSDIIFYTFEISKVYKGEITQKRIIIKSNNDGGSCGYPFEVNKKYLVYSNYYGVNQANVSKNDLFTSICHRTNLLKNVKSKELRLLKRHSKKRKKRLDT</sequence>
<protein>
    <recommendedName>
        <fullName evidence="3">Tissue inhibitor of metalloproteinase</fullName>
    </recommendedName>
</protein>
<dbReference type="SUPFAM" id="SSF50242">
    <property type="entry name" value="TIMP-like"/>
    <property type="match status" value="1"/>
</dbReference>
<accession>A0ABP1F4X5</accession>
<organism evidence="1 2">
    <name type="scientific">Tenacibaculum polynesiense</name>
    <dbReference type="NCBI Taxonomy" id="3137857"/>
    <lineage>
        <taxon>Bacteria</taxon>
        <taxon>Pseudomonadati</taxon>
        <taxon>Bacteroidota</taxon>
        <taxon>Flavobacteriia</taxon>
        <taxon>Flavobacteriales</taxon>
        <taxon>Flavobacteriaceae</taxon>
        <taxon>Tenacibaculum</taxon>
    </lineage>
</organism>
<comment type="caution">
    <text evidence="1">The sequence shown here is derived from an EMBL/GenBank/DDBJ whole genome shotgun (WGS) entry which is preliminary data.</text>
</comment>
<dbReference type="EMBL" id="CAXJIO010000018">
    <property type="protein sequence ID" value="CAL2104666.1"/>
    <property type="molecule type" value="Genomic_DNA"/>
</dbReference>
<reference evidence="1 2" key="1">
    <citation type="submission" date="2024-05" db="EMBL/GenBank/DDBJ databases">
        <authorList>
            <person name="Duchaud E."/>
        </authorList>
    </citation>
    <scope>NUCLEOTIDE SEQUENCE [LARGE SCALE GENOMIC DNA]</scope>
    <source>
        <strain evidence="1">Ena-SAMPLE-TAB-13-05-2024-13:56:06:370-140308</strain>
    </source>
</reference>